<evidence type="ECO:0000313" key="3">
    <source>
        <dbReference type="Proteomes" id="UP000054560"/>
    </source>
</evidence>
<accession>A0A0L0FTC0</accession>
<keyword evidence="3" id="KW-1185">Reference proteome</keyword>
<evidence type="ECO:0000313" key="2">
    <source>
        <dbReference type="EMBL" id="KNC79218.1"/>
    </source>
</evidence>
<evidence type="ECO:0000256" key="1">
    <source>
        <dbReference type="SAM" id="SignalP"/>
    </source>
</evidence>
<dbReference type="EMBL" id="KQ242345">
    <property type="protein sequence ID" value="KNC79218.1"/>
    <property type="molecule type" value="Genomic_DNA"/>
</dbReference>
<sequence>MFKVTATLFTIMVASTGLAAAKSRPRGLWTMTNGVGGEERFNMSTANIVRGFLIDDETGQADDMYEFKTGGKGLPVKIERDIFKFWSDSMGSIRPLHSIATNDRNGDQRFLLAIIAGDPSFSVMQIDPQLGLELKHRQELNGLLPCSLDYHEELGLIAVITCGEEGTLEMFNFDTKTGKTKSAGDTVQLEVEQTKVEQYDFAFSEDTAPAQVSFTPRGEGLVVLYHGEEDNYKGLVYYHLNDDGTVETGGEKGPATTELANPDTELYPIFNPFGFCTVNSDQVDEGDVLIMLTIAGTWDVSTYKANIKDGKFKKSTPLPRAGFRVGASTPGVNITQPTEVEALCQLELWIQRLGRFSQSWMSILWEPSSTSALLTTRPSTT</sequence>
<proteinExistence type="predicted"/>
<dbReference type="RefSeq" id="XP_014153120.1">
    <property type="nucleotide sequence ID" value="XM_014297645.1"/>
</dbReference>
<feature type="signal peptide" evidence="1">
    <location>
        <begin position="1"/>
        <end position="21"/>
    </location>
</feature>
<dbReference type="AlphaFoldDB" id="A0A0L0FTC0"/>
<reference evidence="2 3" key="1">
    <citation type="submission" date="2011-02" db="EMBL/GenBank/DDBJ databases">
        <title>The Genome Sequence of Sphaeroforma arctica JP610.</title>
        <authorList>
            <consortium name="The Broad Institute Genome Sequencing Platform"/>
            <person name="Russ C."/>
            <person name="Cuomo C."/>
            <person name="Young S.K."/>
            <person name="Zeng Q."/>
            <person name="Gargeya S."/>
            <person name="Alvarado L."/>
            <person name="Berlin A."/>
            <person name="Chapman S.B."/>
            <person name="Chen Z."/>
            <person name="Freedman E."/>
            <person name="Gellesch M."/>
            <person name="Goldberg J."/>
            <person name="Griggs A."/>
            <person name="Gujja S."/>
            <person name="Heilman E."/>
            <person name="Heiman D."/>
            <person name="Howarth C."/>
            <person name="Mehta T."/>
            <person name="Neiman D."/>
            <person name="Pearson M."/>
            <person name="Roberts A."/>
            <person name="Saif S."/>
            <person name="Shea T."/>
            <person name="Shenoy N."/>
            <person name="Sisk P."/>
            <person name="Stolte C."/>
            <person name="Sykes S."/>
            <person name="White J."/>
            <person name="Yandava C."/>
            <person name="Burger G."/>
            <person name="Gray M.W."/>
            <person name="Holland P.W.H."/>
            <person name="King N."/>
            <person name="Lang F.B.F."/>
            <person name="Roger A.J."/>
            <person name="Ruiz-Trillo I."/>
            <person name="Haas B."/>
            <person name="Nusbaum C."/>
            <person name="Birren B."/>
        </authorList>
    </citation>
    <scope>NUCLEOTIDE SEQUENCE [LARGE SCALE GENOMIC DNA]</scope>
    <source>
        <strain evidence="2 3">JP610</strain>
    </source>
</reference>
<name>A0A0L0FTC0_9EUKA</name>
<protein>
    <recommendedName>
        <fullName evidence="4">BPP domain-containing protein</fullName>
    </recommendedName>
</protein>
<evidence type="ECO:0008006" key="4">
    <source>
        <dbReference type="Google" id="ProtNLM"/>
    </source>
</evidence>
<feature type="chain" id="PRO_5005538966" description="BPP domain-containing protein" evidence="1">
    <location>
        <begin position="22"/>
        <end position="381"/>
    </location>
</feature>
<dbReference type="Proteomes" id="UP000054560">
    <property type="component" value="Unassembled WGS sequence"/>
</dbReference>
<gene>
    <name evidence="2" type="ORF">SARC_08387</name>
</gene>
<organism evidence="2 3">
    <name type="scientific">Sphaeroforma arctica JP610</name>
    <dbReference type="NCBI Taxonomy" id="667725"/>
    <lineage>
        <taxon>Eukaryota</taxon>
        <taxon>Ichthyosporea</taxon>
        <taxon>Ichthyophonida</taxon>
        <taxon>Sphaeroforma</taxon>
    </lineage>
</organism>
<keyword evidence="1" id="KW-0732">Signal</keyword>
<dbReference type="GeneID" id="25908891"/>